<organism evidence="1 2">
    <name type="scientific">Tichowtungia aerotolerans</name>
    <dbReference type="NCBI Taxonomy" id="2697043"/>
    <lineage>
        <taxon>Bacteria</taxon>
        <taxon>Pseudomonadati</taxon>
        <taxon>Kiritimatiellota</taxon>
        <taxon>Tichowtungiia</taxon>
        <taxon>Tichowtungiales</taxon>
        <taxon>Tichowtungiaceae</taxon>
        <taxon>Tichowtungia</taxon>
    </lineage>
</organism>
<proteinExistence type="predicted"/>
<dbReference type="KEGG" id="taer:GT409_07460"/>
<dbReference type="Gene3D" id="2.60.120.200">
    <property type="match status" value="1"/>
</dbReference>
<reference evidence="1 2" key="1">
    <citation type="submission" date="2020-01" db="EMBL/GenBank/DDBJ databases">
        <title>Ponticoccus aerotolerans gen. nov., sp. nov., an anaerobic bacterium and proposal of Ponticoccusceae fam. nov., Ponticoccusles ord. nov. and Ponticoccuse classis nov. in the phylum Kiritimatiellaeota.</title>
        <authorList>
            <person name="Zhou L.Y."/>
            <person name="Du Z.J."/>
        </authorList>
    </citation>
    <scope>NUCLEOTIDE SEQUENCE [LARGE SCALE GENOMIC DNA]</scope>
    <source>
        <strain evidence="1 2">S-5007</strain>
    </source>
</reference>
<dbReference type="EMBL" id="CP047593">
    <property type="protein sequence ID" value="QHI69292.1"/>
    <property type="molecule type" value="Genomic_DNA"/>
</dbReference>
<name>A0A6P1M5H0_9BACT</name>
<sequence>MNNEQVCLGGEFATLTNNGSMLCRGENTDVPPVREGQIGLRHMFARSARYRDFEVFVRN</sequence>
<dbReference type="Proteomes" id="UP000464954">
    <property type="component" value="Chromosome"/>
</dbReference>
<keyword evidence="2" id="KW-1185">Reference proteome</keyword>
<protein>
    <submittedName>
        <fullName evidence="1">Uncharacterized protein</fullName>
    </submittedName>
</protein>
<dbReference type="RefSeq" id="WP_160628474.1">
    <property type="nucleotide sequence ID" value="NZ_CP047593.1"/>
</dbReference>
<gene>
    <name evidence="1" type="ORF">GT409_07460</name>
</gene>
<evidence type="ECO:0000313" key="1">
    <source>
        <dbReference type="EMBL" id="QHI69292.1"/>
    </source>
</evidence>
<evidence type="ECO:0000313" key="2">
    <source>
        <dbReference type="Proteomes" id="UP000464954"/>
    </source>
</evidence>
<accession>A0A6P1M5H0</accession>
<dbReference type="AlphaFoldDB" id="A0A6P1M5H0"/>